<reference evidence="4" key="1">
    <citation type="submission" date="2018-06" db="EMBL/GenBank/DDBJ databases">
        <authorList>
            <person name="Zhirakovskaya E."/>
        </authorList>
    </citation>
    <scope>NUCLEOTIDE SEQUENCE</scope>
</reference>
<dbReference type="PROSITE" id="PS01129">
    <property type="entry name" value="PSI_RLU"/>
    <property type="match status" value="1"/>
</dbReference>
<proteinExistence type="inferred from homology"/>
<dbReference type="EC" id="5.4.99.23" evidence="4"/>
<dbReference type="AlphaFoldDB" id="A0A3B0RZA2"/>
<dbReference type="InterPro" id="IPR006224">
    <property type="entry name" value="PsdUridine_synth_RluA-like_CS"/>
</dbReference>
<dbReference type="SUPFAM" id="SSF55120">
    <property type="entry name" value="Pseudouridine synthase"/>
    <property type="match status" value="1"/>
</dbReference>
<dbReference type="PANTHER" id="PTHR21600:SF44">
    <property type="entry name" value="RIBOSOMAL LARGE SUBUNIT PSEUDOURIDINE SYNTHASE D"/>
    <property type="match status" value="1"/>
</dbReference>
<dbReference type="InterPro" id="IPR006145">
    <property type="entry name" value="PsdUridine_synth_RsuA/RluA"/>
</dbReference>
<dbReference type="GO" id="GO:0000455">
    <property type="term" value="P:enzyme-directed rRNA pseudouridine synthesis"/>
    <property type="evidence" value="ECO:0007669"/>
    <property type="project" value="TreeGrafter"/>
</dbReference>
<dbReference type="InterPro" id="IPR050188">
    <property type="entry name" value="RluA_PseudoU_synthase"/>
</dbReference>
<accession>A0A3B0RZA2</accession>
<dbReference type="InterPro" id="IPR036986">
    <property type="entry name" value="S4_RNA-bd_sf"/>
</dbReference>
<dbReference type="EMBL" id="UOEF01000167">
    <property type="protein sequence ID" value="VAV93588.1"/>
    <property type="molecule type" value="Genomic_DNA"/>
</dbReference>
<dbReference type="GO" id="GO:0003723">
    <property type="term" value="F:RNA binding"/>
    <property type="evidence" value="ECO:0007669"/>
    <property type="project" value="InterPro"/>
</dbReference>
<dbReference type="Pfam" id="PF00849">
    <property type="entry name" value="PseudoU_synth_2"/>
    <property type="match status" value="1"/>
</dbReference>
<protein>
    <submittedName>
        <fullName evidence="4">Ribosomal large subunit pseudouridine synthase D</fullName>
        <ecNumber evidence="4">5.4.99.23</ecNumber>
    </submittedName>
</protein>
<organism evidence="4">
    <name type="scientific">hydrothermal vent metagenome</name>
    <dbReference type="NCBI Taxonomy" id="652676"/>
    <lineage>
        <taxon>unclassified sequences</taxon>
        <taxon>metagenomes</taxon>
        <taxon>ecological metagenomes</taxon>
    </lineage>
</organism>
<dbReference type="PROSITE" id="PS50889">
    <property type="entry name" value="S4"/>
    <property type="match status" value="1"/>
</dbReference>
<keyword evidence="2 4" id="KW-0413">Isomerase</keyword>
<name>A0A3B0RZA2_9ZZZZ</name>
<evidence type="ECO:0000259" key="3">
    <source>
        <dbReference type="Pfam" id="PF00849"/>
    </source>
</evidence>
<dbReference type="Gene3D" id="3.10.290.10">
    <property type="entry name" value="RNA-binding S4 domain"/>
    <property type="match status" value="1"/>
</dbReference>
<dbReference type="CDD" id="cd00165">
    <property type="entry name" value="S4"/>
    <property type="match status" value="1"/>
</dbReference>
<evidence type="ECO:0000256" key="2">
    <source>
        <dbReference type="ARBA" id="ARBA00023235"/>
    </source>
</evidence>
<dbReference type="Gene3D" id="3.30.2350.10">
    <property type="entry name" value="Pseudouridine synthase"/>
    <property type="match status" value="1"/>
</dbReference>
<evidence type="ECO:0000256" key="1">
    <source>
        <dbReference type="ARBA" id="ARBA00010876"/>
    </source>
</evidence>
<dbReference type="InterPro" id="IPR006225">
    <property type="entry name" value="PsdUridine_synth_RluC/D"/>
</dbReference>
<dbReference type="GO" id="GO:0160140">
    <property type="term" value="F:23S rRNA pseudouridine(1911/1915/1917) synthase activity"/>
    <property type="evidence" value="ECO:0007669"/>
    <property type="project" value="UniProtKB-EC"/>
</dbReference>
<dbReference type="PANTHER" id="PTHR21600">
    <property type="entry name" value="MITOCHONDRIAL RNA PSEUDOURIDINE SYNTHASE"/>
    <property type="match status" value="1"/>
</dbReference>
<evidence type="ECO:0000313" key="4">
    <source>
        <dbReference type="EMBL" id="VAV93588.1"/>
    </source>
</evidence>
<sequence>MAEQSIKSGIVPETDKKQRLDAAITSQIPDLSRERVKSLILAGQLMIEGQPCIDPASKKHAGKAFSLVVPEPKEGPAEPQDIPLDVAFEDEHLIVINKPAGLVVHPAAGHADGTLVNALLHHCKGQLSGIGGVARPGIVHRIDKGTSGLMVAAKTDAAHQGLAALFAKHDIERRYLAIVNGRPNPPSATIEGNIGRSNANRKKMAVVGDDKGKSATTHYTVKEPLNGSTLVECTLETGRTHQVRVHMAHIGHSLLGDPLYGARRISGLSRRIDIQFGRQALHAAILGFVHPITEEKMHFTSKFPADMQELFMKLRI</sequence>
<dbReference type="InterPro" id="IPR020103">
    <property type="entry name" value="PsdUridine_synth_cat_dom_sf"/>
</dbReference>
<dbReference type="NCBIfam" id="TIGR00005">
    <property type="entry name" value="rluA_subfam"/>
    <property type="match status" value="1"/>
</dbReference>
<feature type="domain" description="Pseudouridine synthase RsuA/RluA-like" evidence="3">
    <location>
        <begin position="92"/>
        <end position="249"/>
    </location>
</feature>
<dbReference type="CDD" id="cd02869">
    <property type="entry name" value="PseudoU_synth_RluA_like"/>
    <property type="match status" value="1"/>
</dbReference>
<gene>
    <name evidence="4" type="ORF">MNBD_ALPHA04-1669</name>
</gene>
<comment type="similarity">
    <text evidence="1">Belongs to the pseudouridine synthase RluA family.</text>
</comment>